<feature type="domain" description="Endonuclease/exonuclease/phosphatase" evidence="1">
    <location>
        <begin position="410"/>
        <end position="558"/>
    </location>
</feature>
<evidence type="ECO:0000259" key="1">
    <source>
        <dbReference type="Pfam" id="PF03372"/>
    </source>
</evidence>
<dbReference type="GO" id="GO:0003824">
    <property type="term" value="F:catalytic activity"/>
    <property type="evidence" value="ECO:0007669"/>
    <property type="project" value="InterPro"/>
</dbReference>
<dbReference type="Pfam" id="PF16124">
    <property type="entry name" value="RecQ_Zn_bind"/>
    <property type="match status" value="1"/>
</dbReference>
<reference evidence="3" key="1">
    <citation type="submission" date="2020-04" db="EMBL/GenBank/DDBJ databases">
        <authorList>
            <person name="Alioto T."/>
            <person name="Alioto T."/>
            <person name="Gomez Garrido J."/>
        </authorList>
    </citation>
    <scope>NUCLEOTIDE SEQUENCE</scope>
    <source>
        <strain evidence="3">A484AB</strain>
    </source>
</reference>
<feature type="non-terminal residue" evidence="3">
    <location>
        <position position="849"/>
    </location>
</feature>
<sequence length="849" mass="96152">MQSFPTALSSICRRQYILEHFGEVSEVDCKNTCDNCTNPIPALRDYTNEAKLICKCIQEMQAMTPIISIKQVAYTFKGSKSKREVERPKALIQENDVLSGYITILKTISICITTSLEHLLNEPDENFAISCSRFAKNAFAIQYFENGPGIGWSHDFKISKSQIDVALNKAGIQDTLKPKQVNFAAGCVAHKNHSKYYCGNIKTMDYAKYLHIQRIFFQIFNVVACVIDEGHCIEMCHCVCPTYKMVRHMKSSTTGVKLPGVKQKGCERAKTILKTKYGKTRTQPKKIHGVFESLVTNTQALETMGKVNSVKVRLDDEWQDWGFTQLVEALRKWCERNPIIIEEKACSEKVTLGGSKVESAGFLQFVIRSEAPASECRSLATCLKCKASTTHQHVIKVIYPVVVVMVDGVKYNSNGKKGGGLLIYIPEHLIFKRRLDLEINGIECIWIEINFPNSKPILVSFIYRPPSSGAAYLDTFDSMISKADADGNPTIILGDFNFDLLSDTCNTRFKNVLATFNLVQLITVPTRPVSRSLLDHVYVSHKDNVSTSGTLPISISDHLPVFVNWTTRINFSNSNEHKYTHYRSLKNFSAEQFVADLKNIPWNTLDMFTDVNEAVEHWYSLFNDCLNNHAPLKTKRVKRVNQPEWFSCEISEAIKKRNYLHHCAISTNTPLSWQYYRTARNRVVHLIRDAKRTFYTNSINANLDNPKNLWKIIRNLAPSNHSNSPNHLTIDGKTLTNPKDIADSFNDHFTNIRNSVSLNSFTNNSNWDYLSNFLSSKIPPNTTFTIPPIFESFVRNSFNHLPETKAAGLDRIGGYFLKIAATAISPALTKIYNLSINSASFPDLWKIAK</sequence>
<keyword evidence="4" id="KW-1185">Reference proteome</keyword>
<feature type="domain" description="ATP-dependent DNA helicase RecQ zinc-binding" evidence="2">
    <location>
        <begin position="11"/>
        <end position="37"/>
    </location>
</feature>
<dbReference type="PANTHER" id="PTHR47510:SF3">
    <property type="entry name" value="ENDO_EXONUCLEASE_PHOSPHATASE DOMAIN-CONTAINING PROTEIN"/>
    <property type="match status" value="1"/>
</dbReference>
<dbReference type="Gene3D" id="1.10.10.10">
    <property type="entry name" value="Winged helix-like DNA-binding domain superfamily/Winged helix DNA-binding domain"/>
    <property type="match status" value="1"/>
</dbReference>
<evidence type="ECO:0000313" key="3">
    <source>
        <dbReference type="EMBL" id="CAB4022001.1"/>
    </source>
</evidence>
<accession>A0A6S7K204</accession>
<dbReference type="InterPro" id="IPR036388">
    <property type="entry name" value="WH-like_DNA-bd_sf"/>
</dbReference>
<organism evidence="3 4">
    <name type="scientific">Paramuricea clavata</name>
    <name type="common">Red gorgonian</name>
    <name type="synonym">Violescent sea-whip</name>
    <dbReference type="NCBI Taxonomy" id="317549"/>
    <lineage>
        <taxon>Eukaryota</taxon>
        <taxon>Metazoa</taxon>
        <taxon>Cnidaria</taxon>
        <taxon>Anthozoa</taxon>
        <taxon>Octocorallia</taxon>
        <taxon>Malacalcyonacea</taxon>
        <taxon>Plexauridae</taxon>
        <taxon>Paramuricea</taxon>
    </lineage>
</organism>
<dbReference type="Proteomes" id="UP001152795">
    <property type="component" value="Unassembled WGS sequence"/>
</dbReference>
<dbReference type="InterPro" id="IPR036691">
    <property type="entry name" value="Endo/exonu/phosph_ase_sf"/>
</dbReference>
<dbReference type="OrthoDB" id="5989635at2759"/>
<dbReference type="AlphaFoldDB" id="A0A6S7K204"/>
<dbReference type="SUPFAM" id="SSF56219">
    <property type="entry name" value="DNase I-like"/>
    <property type="match status" value="1"/>
</dbReference>
<evidence type="ECO:0000259" key="2">
    <source>
        <dbReference type="Pfam" id="PF16124"/>
    </source>
</evidence>
<dbReference type="Gene3D" id="3.60.10.10">
    <property type="entry name" value="Endonuclease/exonuclease/phosphatase"/>
    <property type="match status" value="1"/>
</dbReference>
<name>A0A6S7K204_PARCT</name>
<dbReference type="EMBL" id="CACRXK020011755">
    <property type="protein sequence ID" value="CAB4022001.1"/>
    <property type="molecule type" value="Genomic_DNA"/>
</dbReference>
<protein>
    <submittedName>
        <fullName evidence="3">Uncharacterized protein</fullName>
    </submittedName>
</protein>
<proteinExistence type="predicted"/>
<dbReference type="PANTHER" id="PTHR47510">
    <property type="entry name" value="REVERSE TRANSCRIPTASE DOMAIN-CONTAINING PROTEIN"/>
    <property type="match status" value="1"/>
</dbReference>
<comment type="caution">
    <text evidence="3">The sequence shown here is derived from an EMBL/GenBank/DDBJ whole genome shotgun (WGS) entry which is preliminary data.</text>
</comment>
<dbReference type="InterPro" id="IPR005135">
    <property type="entry name" value="Endo/exonuclease/phosphatase"/>
</dbReference>
<gene>
    <name evidence="3" type="ORF">PACLA_8A063792</name>
</gene>
<dbReference type="InterPro" id="IPR032284">
    <property type="entry name" value="RecQ_Zn-bd"/>
</dbReference>
<evidence type="ECO:0000313" key="4">
    <source>
        <dbReference type="Proteomes" id="UP001152795"/>
    </source>
</evidence>
<dbReference type="Pfam" id="PF03372">
    <property type="entry name" value="Exo_endo_phos"/>
    <property type="match status" value="1"/>
</dbReference>